<accession>A0ABQ9NHP9</accession>
<feature type="transmembrane region" description="Helical" evidence="1">
    <location>
        <begin position="46"/>
        <end position="68"/>
    </location>
</feature>
<protein>
    <submittedName>
        <fullName evidence="2">Uncharacterized protein</fullName>
    </submittedName>
</protein>
<proteinExistence type="predicted"/>
<organism evidence="2 3">
    <name type="scientific">Coniosporium apollinis</name>
    <dbReference type="NCBI Taxonomy" id="61459"/>
    <lineage>
        <taxon>Eukaryota</taxon>
        <taxon>Fungi</taxon>
        <taxon>Dikarya</taxon>
        <taxon>Ascomycota</taxon>
        <taxon>Pezizomycotina</taxon>
        <taxon>Dothideomycetes</taxon>
        <taxon>Dothideomycetes incertae sedis</taxon>
        <taxon>Coniosporium</taxon>
    </lineage>
</organism>
<keyword evidence="1" id="KW-0812">Transmembrane</keyword>
<dbReference type="Proteomes" id="UP001172684">
    <property type="component" value="Unassembled WGS sequence"/>
</dbReference>
<comment type="caution">
    <text evidence="2">The sequence shown here is derived from an EMBL/GenBank/DDBJ whole genome shotgun (WGS) entry which is preliminary data.</text>
</comment>
<dbReference type="EMBL" id="JAPDRL010000291">
    <property type="protein sequence ID" value="KAJ9653804.1"/>
    <property type="molecule type" value="Genomic_DNA"/>
</dbReference>
<evidence type="ECO:0000313" key="2">
    <source>
        <dbReference type="EMBL" id="KAJ9653804.1"/>
    </source>
</evidence>
<gene>
    <name evidence="2" type="ORF">H2201_009095</name>
</gene>
<keyword evidence="1" id="KW-0472">Membrane</keyword>
<feature type="non-terminal residue" evidence="2">
    <location>
        <position position="78"/>
    </location>
</feature>
<reference evidence="2" key="1">
    <citation type="submission" date="2022-10" db="EMBL/GenBank/DDBJ databases">
        <title>Culturing micro-colonial fungi from biological soil crusts in the Mojave desert and describing Neophaeococcomyces mojavensis, and introducing the new genera and species Taxawa tesnikishii.</title>
        <authorList>
            <person name="Kurbessoian T."/>
            <person name="Stajich J.E."/>
        </authorList>
    </citation>
    <scope>NUCLEOTIDE SEQUENCE</scope>
    <source>
        <strain evidence="2">TK_1</strain>
    </source>
</reference>
<sequence>ELLITSLPNINTFERRYDDSAYDVEKLSAHDDDDRLLRYKKMLHRFSPLFVFLAMSSYFVYFGFRIYYTLEAQRAFNK</sequence>
<evidence type="ECO:0000313" key="3">
    <source>
        <dbReference type="Proteomes" id="UP001172684"/>
    </source>
</evidence>
<name>A0ABQ9NHP9_9PEZI</name>
<evidence type="ECO:0000256" key="1">
    <source>
        <dbReference type="SAM" id="Phobius"/>
    </source>
</evidence>
<keyword evidence="1" id="KW-1133">Transmembrane helix</keyword>
<keyword evidence="3" id="KW-1185">Reference proteome</keyword>
<feature type="non-terminal residue" evidence="2">
    <location>
        <position position="1"/>
    </location>
</feature>